<feature type="transmembrane region" description="Helical" evidence="1">
    <location>
        <begin position="44"/>
        <end position="67"/>
    </location>
</feature>
<keyword evidence="1" id="KW-0812">Transmembrane</keyword>
<gene>
    <name evidence="2" type="ORF">RFI_30372</name>
</gene>
<dbReference type="EMBL" id="ASPP01026596">
    <property type="protein sequence ID" value="ETO07019.1"/>
    <property type="molecule type" value="Genomic_DNA"/>
</dbReference>
<keyword evidence="1" id="KW-1133">Transmembrane helix</keyword>
<comment type="caution">
    <text evidence="2">The sequence shown here is derived from an EMBL/GenBank/DDBJ whole genome shotgun (WGS) entry which is preliminary data.</text>
</comment>
<sequence length="196" mass="22046">MPALFSTQTKVSKPKEPEKINTNEKLANNMELVYTGKNALPLKILSLSGCTVSIIFGVIMILNPTNVAALAAMRQTSRAFIGALVMSFGISTSVVLHMFCRNIITKLYYNKTSGDIQLEVVNLWLRTTTYHSTINELKKIPSTSPSVFVNVQCHKNQKKFWLDPTIIPNDLCEKIFDESNTKTQALDKEQRDDFDL</sequence>
<name>X6LZI4_RETFI</name>
<evidence type="ECO:0000313" key="2">
    <source>
        <dbReference type="EMBL" id="ETO07019.1"/>
    </source>
</evidence>
<dbReference type="AlphaFoldDB" id="X6LZI4"/>
<dbReference type="GO" id="GO:0033615">
    <property type="term" value="P:mitochondrial proton-transporting ATP synthase complex assembly"/>
    <property type="evidence" value="ECO:0007669"/>
    <property type="project" value="TreeGrafter"/>
</dbReference>
<evidence type="ECO:0000256" key="1">
    <source>
        <dbReference type="SAM" id="Phobius"/>
    </source>
</evidence>
<reference evidence="2 3" key="1">
    <citation type="journal article" date="2013" name="Curr. Biol.">
        <title>The Genome of the Foraminiferan Reticulomyxa filosa.</title>
        <authorList>
            <person name="Glockner G."/>
            <person name="Hulsmann N."/>
            <person name="Schleicher M."/>
            <person name="Noegel A.A."/>
            <person name="Eichinger L."/>
            <person name="Gallinger C."/>
            <person name="Pawlowski J."/>
            <person name="Sierra R."/>
            <person name="Euteneuer U."/>
            <person name="Pillet L."/>
            <person name="Moustafa A."/>
            <person name="Platzer M."/>
            <person name="Groth M."/>
            <person name="Szafranski K."/>
            <person name="Schliwa M."/>
        </authorList>
    </citation>
    <scope>NUCLEOTIDE SEQUENCE [LARGE SCALE GENOMIC DNA]</scope>
</reference>
<evidence type="ECO:0000313" key="3">
    <source>
        <dbReference type="Proteomes" id="UP000023152"/>
    </source>
</evidence>
<feature type="transmembrane region" description="Helical" evidence="1">
    <location>
        <begin position="79"/>
        <end position="99"/>
    </location>
</feature>
<dbReference type="InterPro" id="IPR045325">
    <property type="entry name" value="TMEM70/TMEM186/TMEM223"/>
</dbReference>
<protein>
    <recommendedName>
        <fullName evidence="4">Transmembrane protein</fullName>
    </recommendedName>
</protein>
<proteinExistence type="predicted"/>
<dbReference type="GO" id="GO:0031966">
    <property type="term" value="C:mitochondrial membrane"/>
    <property type="evidence" value="ECO:0007669"/>
    <property type="project" value="TreeGrafter"/>
</dbReference>
<keyword evidence="3" id="KW-1185">Reference proteome</keyword>
<dbReference type="Pfam" id="PF06979">
    <property type="entry name" value="TMEM70"/>
    <property type="match status" value="1"/>
</dbReference>
<dbReference type="PANTHER" id="PTHR13281">
    <property type="entry name" value="TRANSMEMBRANE PROTEIN 70, MITOCHONDRIAL"/>
    <property type="match status" value="1"/>
</dbReference>
<keyword evidence="1" id="KW-0472">Membrane</keyword>
<dbReference type="InterPro" id="IPR009724">
    <property type="entry name" value="TMEM70"/>
</dbReference>
<dbReference type="Proteomes" id="UP000023152">
    <property type="component" value="Unassembled WGS sequence"/>
</dbReference>
<accession>X6LZI4</accession>
<dbReference type="PANTHER" id="PTHR13281:SF0">
    <property type="entry name" value="TRANSMEMBRANE PROTEIN 70, MITOCHONDRIAL"/>
    <property type="match status" value="1"/>
</dbReference>
<organism evidence="2 3">
    <name type="scientific">Reticulomyxa filosa</name>
    <dbReference type="NCBI Taxonomy" id="46433"/>
    <lineage>
        <taxon>Eukaryota</taxon>
        <taxon>Sar</taxon>
        <taxon>Rhizaria</taxon>
        <taxon>Retaria</taxon>
        <taxon>Foraminifera</taxon>
        <taxon>Monothalamids</taxon>
        <taxon>Reticulomyxidae</taxon>
        <taxon>Reticulomyxa</taxon>
    </lineage>
</organism>
<evidence type="ECO:0008006" key="4">
    <source>
        <dbReference type="Google" id="ProtNLM"/>
    </source>
</evidence>